<evidence type="ECO:0000256" key="7">
    <source>
        <dbReference type="HAMAP-Rule" id="MF_00631"/>
    </source>
</evidence>
<comment type="function">
    <text evidence="7">Involved in cell division.</text>
</comment>
<proteinExistence type="inferred from homology"/>
<evidence type="ECO:0000256" key="4">
    <source>
        <dbReference type="ARBA" id="ARBA00022989"/>
    </source>
</evidence>
<keyword evidence="2 7" id="KW-0132">Cell division</keyword>
<evidence type="ECO:0000256" key="1">
    <source>
        <dbReference type="ARBA" id="ARBA00022475"/>
    </source>
</evidence>
<dbReference type="OrthoDB" id="5189646at2"/>
<accession>A0A021VP42</accession>
<dbReference type="RefSeq" id="WP_034226819.1">
    <property type="nucleotide sequence ID" value="NZ_AXCW01000143.1"/>
</dbReference>
<dbReference type="Pfam" id="PF06781">
    <property type="entry name" value="CrgA"/>
    <property type="match status" value="1"/>
</dbReference>
<keyword evidence="6 7" id="KW-0131">Cell cycle</keyword>
<keyword evidence="1 7" id="KW-1003">Cell membrane</keyword>
<evidence type="ECO:0000313" key="9">
    <source>
        <dbReference type="Proteomes" id="UP000019753"/>
    </source>
</evidence>
<keyword evidence="4 7" id="KW-1133">Transmembrane helix</keyword>
<evidence type="ECO:0000256" key="2">
    <source>
        <dbReference type="ARBA" id="ARBA00022618"/>
    </source>
</evidence>
<keyword evidence="9" id="KW-1185">Reference proteome</keyword>
<evidence type="ECO:0000256" key="5">
    <source>
        <dbReference type="ARBA" id="ARBA00023136"/>
    </source>
</evidence>
<evidence type="ECO:0000256" key="3">
    <source>
        <dbReference type="ARBA" id="ARBA00022692"/>
    </source>
</evidence>
<feature type="transmembrane region" description="Helical" evidence="7">
    <location>
        <begin position="28"/>
        <end position="50"/>
    </location>
</feature>
<comment type="similarity">
    <text evidence="7">Belongs to the CrgA family.</text>
</comment>
<dbReference type="AlphaFoldDB" id="A0A021VP42"/>
<feature type="transmembrane region" description="Helical" evidence="7">
    <location>
        <begin position="62"/>
        <end position="81"/>
    </location>
</feature>
<comment type="caution">
    <text evidence="8">The sequence shown here is derived from an EMBL/GenBank/DDBJ whole genome shotgun (WGS) entry which is preliminary data.</text>
</comment>
<keyword evidence="5 7" id="KW-0472">Membrane</keyword>
<dbReference type="EMBL" id="AXCW01000143">
    <property type="protein sequence ID" value="EYR62959.1"/>
    <property type="molecule type" value="Genomic_DNA"/>
</dbReference>
<dbReference type="GO" id="GO:0051301">
    <property type="term" value="P:cell division"/>
    <property type="evidence" value="ECO:0007669"/>
    <property type="project" value="UniProtKB-UniRule"/>
</dbReference>
<evidence type="ECO:0000256" key="6">
    <source>
        <dbReference type="ARBA" id="ARBA00023306"/>
    </source>
</evidence>
<name>A0A021VP42_9CELL</name>
<protein>
    <recommendedName>
        <fullName evidence="7">Cell division protein CrgA</fullName>
    </recommendedName>
</protein>
<dbReference type="Proteomes" id="UP000019753">
    <property type="component" value="Unassembled WGS sequence"/>
</dbReference>
<organism evidence="8 9">
    <name type="scientific">Actinotalea ferrariae CF5-4</name>
    <dbReference type="NCBI Taxonomy" id="948458"/>
    <lineage>
        <taxon>Bacteria</taxon>
        <taxon>Bacillati</taxon>
        <taxon>Actinomycetota</taxon>
        <taxon>Actinomycetes</taxon>
        <taxon>Micrococcales</taxon>
        <taxon>Cellulomonadaceae</taxon>
        <taxon>Actinotalea</taxon>
    </lineage>
</organism>
<keyword evidence="3 7" id="KW-0812">Transmembrane</keyword>
<dbReference type="HAMAP" id="MF_00631">
    <property type="entry name" value="CrgA"/>
    <property type="match status" value="1"/>
</dbReference>
<comment type="subcellular location">
    <subcellularLocation>
        <location evidence="7">Cell membrane</location>
        <topology evidence="7">Multi-pass membrane protein</topology>
    </subcellularLocation>
</comment>
<gene>
    <name evidence="7" type="primary">crgA</name>
    <name evidence="8" type="ORF">N866_04045</name>
</gene>
<dbReference type="GO" id="GO:0005886">
    <property type="term" value="C:plasma membrane"/>
    <property type="evidence" value="ECO:0007669"/>
    <property type="project" value="UniProtKB-SubCell"/>
</dbReference>
<reference evidence="8 9" key="1">
    <citation type="submission" date="2014-01" db="EMBL/GenBank/DDBJ databases">
        <title>Actinotalea ferrariae CF5-4.</title>
        <authorList>
            <person name="Chen F."/>
            <person name="Li Y."/>
            <person name="Wang G."/>
        </authorList>
    </citation>
    <scope>NUCLEOTIDE SEQUENCE [LARGE SCALE GENOMIC DNA]</scope>
    <source>
        <strain evidence="8 9">CF5-4</strain>
    </source>
</reference>
<dbReference type="InterPro" id="IPR009619">
    <property type="entry name" value="CrgA"/>
</dbReference>
<sequence length="82" mass="9029">MPESKPPRKKATTPATAAPVKVEGNPPWLVPTMLTLMILGLVWIVVTYVSQTDWPVPGIGNWNLAIGFVLLFAGFGLTLRWR</sequence>
<evidence type="ECO:0000313" key="8">
    <source>
        <dbReference type="EMBL" id="EYR62959.1"/>
    </source>
</evidence>